<keyword evidence="1" id="KW-0812">Transmembrane</keyword>
<feature type="transmembrane region" description="Helical" evidence="1">
    <location>
        <begin position="296"/>
        <end position="317"/>
    </location>
</feature>
<name>A0AAW9Q285_9CYAN</name>
<feature type="transmembrane region" description="Helical" evidence="1">
    <location>
        <begin position="329"/>
        <end position="353"/>
    </location>
</feature>
<feature type="transmembrane region" description="Helical" evidence="1">
    <location>
        <begin position="88"/>
        <end position="119"/>
    </location>
</feature>
<dbReference type="Proteomes" id="UP001333818">
    <property type="component" value="Unassembled WGS sequence"/>
</dbReference>
<evidence type="ECO:0000256" key="1">
    <source>
        <dbReference type="SAM" id="Phobius"/>
    </source>
</evidence>
<dbReference type="AlphaFoldDB" id="A0AAW9Q285"/>
<reference evidence="2" key="1">
    <citation type="submission" date="2024-01" db="EMBL/GenBank/DDBJ databases">
        <title>Bank of Algae and Cyanobacteria of the Azores (BACA) strain genomes.</title>
        <authorList>
            <person name="Luz R."/>
            <person name="Cordeiro R."/>
            <person name="Fonseca A."/>
            <person name="Goncalves V."/>
        </authorList>
    </citation>
    <scope>NUCLEOTIDE SEQUENCE</scope>
    <source>
        <strain evidence="2">BACA0141</strain>
    </source>
</reference>
<dbReference type="PANTHER" id="PTHR47380:SF4">
    <property type="entry name" value="OS02G0533000 PROTEIN"/>
    <property type="match status" value="1"/>
</dbReference>
<keyword evidence="1" id="KW-0472">Membrane</keyword>
<gene>
    <name evidence="2" type="ORF">V2H45_12295</name>
</gene>
<dbReference type="RefSeq" id="WP_330483964.1">
    <property type="nucleotide sequence ID" value="NZ_JAZBJZ010000044.1"/>
</dbReference>
<dbReference type="PANTHER" id="PTHR47380">
    <property type="entry name" value="OS02G0533000 PROTEIN"/>
    <property type="match status" value="1"/>
</dbReference>
<evidence type="ECO:0000313" key="2">
    <source>
        <dbReference type="EMBL" id="MEE3717535.1"/>
    </source>
</evidence>
<organism evidence="2 3">
    <name type="scientific">Tumidithrix elongata BACA0141</name>
    <dbReference type="NCBI Taxonomy" id="2716417"/>
    <lineage>
        <taxon>Bacteria</taxon>
        <taxon>Bacillati</taxon>
        <taxon>Cyanobacteriota</taxon>
        <taxon>Cyanophyceae</taxon>
        <taxon>Pseudanabaenales</taxon>
        <taxon>Pseudanabaenaceae</taxon>
        <taxon>Tumidithrix</taxon>
        <taxon>Tumidithrix elongata</taxon>
    </lineage>
</organism>
<accession>A0AAW9Q285</accession>
<protein>
    <submittedName>
        <fullName evidence="2">Uncharacterized protein</fullName>
    </submittedName>
</protein>
<dbReference type="EMBL" id="JAZBJZ010000044">
    <property type="protein sequence ID" value="MEE3717535.1"/>
    <property type="molecule type" value="Genomic_DNA"/>
</dbReference>
<dbReference type="InterPro" id="IPR044200">
    <property type="entry name" value="At5g03900-like"/>
</dbReference>
<sequence length="434" mass="48730">MTPRLAVMEAVEKLNYRVTVADVSAQSGLSLDIAQREVLTLATETGGNLQVAESGEIAYKFASNFRNILLSRSFKLRVQEWLKTVWKWLFYLIRISFGILLIVSILIVVLGIIAATIALQSQNRDDNDNRRSSDRSYNGGGGGFIFWGGGWWGNPFVVFDPYYYEPQQLRARDPNEMGFLESVFSFLFGDGNPNADLEERRWRAIAAVIRNHHGVVTAEQITPYLDNIGKVEEGYEDYMIPVLAKFNGYPQVSEQGTLVYSFPDLQKVASEKKQTRVGSYLLEDLWVFSKAGSGKVALSIGLGVFYFVGALILGSLLQNPRLAYQLTGFLGFVAAAYGFLLGYATLFLTVPLVRYFVLRGLNSQIEARNQMRLARKEQLSHPTPQLQEKLAFASQLSIAQEAIDENNLAYTTETDLNDQEYAKMLKEMENPPKS</sequence>
<comment type="caution">
    <text evidence="2">The sequence shown here is derived from an EMBL/GenBank/DDBJ whole genome shotgun (WGS) entry which is preliminary data.</text>
</comment>
<evidence type="ECO:0000313" key="3">
    <source>
        <dbReference type="Proteomes" id="UP001333818"/>
    </source>
</evidence>
<keyword evidence="1" id="KW-1133">Transmembrane helix</keyword>
<keyword evidence="3" id="KW-1185">Reference proteome</keyword>
<proteinExistence type="predicted"/>